<feature type="domain" description="Heterokaryon incompatibility" evidence="1">
    <location>
        <begin position="111"/>
        <end position="238"/>
    </location>
</feature>
<reference evidence="2 3" key="1">
    <citation type="journal article" date="2018" name="PLoS Pathog.">
        <title>Evolution of structural diversity of trichothecenes, a family of toxins produced by plant pathogenic and entomopathogenic fungi.</title>
        <authorList>
            <person name="Proctor R.H."/>
            <person name="McCormick S.P."/>
            <person name="Kim H.S."/>
            <person name="Cardoza R.E."/>
            <person name="Stanley A.M."/>
            <person name="Lindo L."/>
            <person name="Kelly A."/>
            <person name="Brown D.W."/>
            <person name="Lee T."/>
            <person name="Vaughan M.M."/>
            <person name="Alexander N.J."/>
            <person name="Busman M."/>
            <person name="Gutierrez S."/>
        </authorList>
    </citation>
    <scope>NUCLEOTIDE SEQUENCE [LARGE SCALE GENOMIC DNA]</scope>
    <source>
        <strain evidence="2 3">NRRL 13405</strain>
    </source>
</reference>
<evidence type="ECO:0000313" key="2">
    <source>
        <dbReference type="EMBL" id="RFN54446.1"/>
    </source>
</evidence>
<comment type="caution">
    <text evidence="2">The sequence shown here is derived from an EMBL/GenBank/DDBJ whole genome shotgun (WGS) entry which is preliminary data.</text>
</comment>
<proteinExistence type="predicted"/>
<dbReference type="Pfam" id="PF06985">
    <property type="entry name" value="HET"/>
    <property type="match status" value="1"/>
</dbReference>
<protein>
    <recommendedName>
        <fullName evidence="1">Heterokaryon incompatibility domain-containing protein</fullName>
    </recommendedName>
</protein>
<organism evidence="2 3">
    <name type="scientific">Fusarium flagelliforme</name>
    <dbReference type="NCBI Taxonomy" id="2675880"/>
    <lineage>
        <taxon>Eukaryota</taxon>
        <taxon>Fungi</taxon>
        <taxon>Dikarya</taxon>
        <taxon>Ascomycota</taxon>
        <taxon>Pezizomycotina</taxon>
        <taxon>Sordariomycetes</taxon>
        <taxon>Hypocreomycetidae</taxon>
        <taxon>Hypocreales</taxon>
        <taxon>Nectriaceae</taxon>
        <taxon>Fusarium</taxon>
        <taxon>Fusarium incarnatum-equiseti species complex</taxon>
    </lineage>
</organism>
<dbReference type="STRING" id="2594813.A0A395N2V0"/>
<evidence type="ECO:0000313" key="3">
    <source>
        <dbReference type="Proteomes" id="UP000265631"/>
    </source>
</evidence>
<dbReference type="EMBL" id="PXXK01000027">
    <property type="protein sequence ID" value="RFN54446.1"/>
    <property type="molecule type" value="Genomic_DNA"/>
</dbReference>
<sequence>MQFKSVQSNQDLHTWQEAQTLSDTTHLGHVIAVEPSLQESAASEEQRFEHENINFGLIAKWIEDCAEKHTDGCKPGIPSPTETLQVIDCTKREYINLDKPKVVALKEGREYAALSYVWGDVEDDFPQVVKDSIEVVTKLNCQYLWVDRHCILQDDDESKKQRQIERMDEIYSQAVFTIVDAAGEDSTYGLAGVTHPRNPHPVLRYAHVPDAKFTYLGTPPAEKIRSSRWASRGWTFQEGILSHRRLFFTDEQVMFQCNNMSCLESFEIPMSVLHRIDEPSKKRTARLTDTEPLRSDPNDIGGHLMEFSKRNLTHDSDILKAFLGILNYSRKDNKYFHLRGSPISIHKKGVHLINAWYHIEPGVRNVNFPSWSWTGWKGEIKTTSRDNPDYDLRLFESKTTSRESLDDELRSFKPEHSISLDDYKRQCSINPPPKMEPVIELRGLMTNMSFQLIKWDSEPVEPDKGDNKTTMRDGAWAILPKATDITYHSFLYLDNEALAGIRQFQLPVMILQSGRKSPKANIVILVLREKSDRFERVGMVILRRGDDKEAKAKLTMQRDKSGKWEEPAPIPKLQEFTWWGKLKHESILLQ</sequence>
<gene>
    <name evidence="2" type="ORF">FIE12Z_1234</name>
</gene>
<dbReference type="PANTHER" id="PTHR33112">
    <property type="entry name" value="DOMAIN PROTEIN, PUTATIVE-RELATED"/>
    <property type="match status" value="1"/>
</dbReference>
<accession>A0A395N2V0</accession>
<dbReference type="AlphaFoldDB" id="A0A395N2V0"/>
<dbReference type="InterPro" id="IPR010730">
    <property type="entry name" value="HET"/>
</dbReference>
<keyword evidence="3" id="KW-1185">Reference proteome</keyword>
<name>A0A395N2V0_9HYPO</name>
<evidence type="ECO:0000259" key="1">
    <source>
        <dbReference type="Pfam" id="PF06985"/>
    </source>
</evidence>
<dbReference type="Proteomes" id="UP000265631">
    <property type="component" value="Unassembled WGS sequence"/>
</dbReference>
<dbReference type="PANTHER" id="PTHR33112:SF1">
    <property type="entry name" value="HETEROKARYON INCOMPATIBILITY DOMAIN-CONTAINING PROTEIN"/>
    <property type="match status" value="1"/>
</dbReference>